<dbReference type="GO" id="GO:1904161">
    <property type="term" value="P:DNA synthesis involved in UV-damage excision repair"/>
    <property type="evidence" value="ECO:0007669"/>
    <property type="project" value="TreeGrafter"/>
</dbReference>
<dbReference type="InterPro" id="IPR019038">
    <property type="entry name" value="POLD3"/>
</dbReference>
<dbReference type="Pfam" id="PF09507">
    <property type="entry name" value="CDC27"/>
    <property type="match status" value="1"/>
</dbReference>
<evidence type="ECO:0000313" key="7">
    <source>
        <dbReference type="Proteomes" id="UP000297452"/>
    </source>
</evidence>
<accession>A0A4Z1J5T3</accession>
<feature type="compositionally biased region" description="Basic residues" evidence="5">
    <location>
        <begin position="394"/>
        <end position="407"/>
    </location>
</feature>
<dbReference type="EMBL" id="PQXJ01000017">
    <property type="protein sequence ID" value="TGO68968.1"/>
    <property type="molecule type" value="Genomic_DNA"/>
</dbReference>
<dbReference type="OrthoDB" id="514823at2759"/>
<evidence type="ECO:0000256" key="4">
    <source>
        <dbReference type="ARBA" id="ARBA00023242"/>
    </source>
</evidence>
<evidence type="ECO:0000256" key="5">
    <source>
        <dbReference type="SAM" id="MobiDB-lite"/>
    </source>
</evidence>
<dbReference type="PANTHER" id="PTHR17598:SF13">
    <property type="entry name" value="DNA POLYMERASE DELTA SUBUNIT 3"/>
    <property type="match status" value="1"/>
</dbReference>
<sequence length="474" mass="52692">MADSKSYLAASILTEDKVVTYRLLSRVLKVHVNTAKEMLFEFHRVQNAKKPGTIHATYLIGGTKRKEAPTEVEAQKDGEDDYMQSSPFAGSSMPQAEGSTGEGSTLSITLTREEDLETIRSQFEHISSIHIYSLGPHLLKELQLLSDSTREIQTLAKSEDPLESYHKYGIITNPNAKRRTRNAPPVAAVTQASVPTRPATAKPKLNEVQEAPKSSSSSRKPEPKSQPSNAKDFFSSNGKEKAKPKPQPDSTKAESSTAPSSKESTPAPPTNLKRESSSLFKAFAKTQPKKAKIEETESNIKDDTAMKDVSDDDEEDTWMPAPFNKETKSQDRSSRKATQERLRKMMEDDDDDEEQAEEKVAPSSAPETPAEESEEEKEPEEAKEEEPVATTSSGRRRGRRRVMKKRTVKDEDGYLVTKQEAAWESFSEDEPAPAPKAKAAPVSTKPKKDAPKKGQGNIMAFFGKKQSFWRKSRE</sequence>
<dbReference type="GO" id="GO:0006297">
    <property type="term" value="P:nucleotide-excision repair, DNA gap filling"/>
    <property type="evidence" value="ECO:0007669"/>
    <property type="project" value="TreeGrafter"/>
</dbReference>
<feature type="compositionally biased region" description="Basic and acidic residues" evidence="5">
    <location>
        <begin position="291"/>
        <end position="309"/>
    </location>
</feature>
<feature type="region of interest" description="Disordered" evidence="5">
    <location>
        <begin position="173"/>
        <end position="474"/>
    </location>
</feature>
<comment type="caution">
    <text evidence="6">The sequence shown here is derived from an EMBL/GenBank/DDBJ whole genome shotgun (WGS) entry which is preliminary data.</text>
</comment>
<dbReference type="Proteomes" id="UP000297452">
    <property type="component" value="Unassembled WGS sequence"/>
</dbReference>
<protein>
    <recommendedName>
        <fullName evidence="2">DNA polymerase delta subunit 3</fullName>
    </recommendedName>
</protein>
<keyword evidence="7" id="KW-1185">Reference proteome</keyword>
<feature type="compositionally biased region" description="Basic and acidic residues" evidence="5">
    <location>
        <begin position="65"/>
        <end position="77"/>
    </location>
</feature>
<dbReference type="GO" id="GO:0043625">
    <property type="term" value="C:delta DNA polymerase complex"/>
    <property type="evidence" value="ECO:0007669"/>
    <property type="project" value="InterPro"/>
</dbReference>
<keyword evidence="4" id="KW-0539">Nucleus</keyword>
<comment type="subcellular location">
    <subcellularLocation>
        <location evidence="1">Nucleus</location>
    </subcellularLocation>
</comment>
<evidence type="ECO:0000256" key="3">
    <source>
        <dbReference type="ARBA" id="ARBA00022705"/>
    </source>
</evidence>
<dbReference type="PANTHER" id="PTHR17598">
    <property type="entry name" value="DNA POLYMERASE DELTA SUBUNIT 3"/>
    <property type="match status" value="1"/>
</dbReference>
<keyword evidence="3" id="KW-0235">DNA replication</keyword>
<name>A0A4Z1J5T3_9HELO</name>
<dbReference type="STRING" id="278944.A0A4Z1J5T3"/>
<feature type="region of interest" description="Disordered" evidence="5">
    <location>
        <begin position="65"/>
        <end position="105"/>
    </location>
</feature>
<organism evidence="6 7">
    <name type="scientific">Botryotinia narcissicola</name>
    <dbReference type="NCBI Taxonomy" id="278944"/>
    <lineage>
        <taxon>Eukaryota</taxon>
        <taxon>Fungi</taxon>
        <taxon>Dikarya</taxon>
        <taxon>Ascomycota</taxon>
        <taxon>Pezizomycotina</taxon>
        <taxon>Leotiomycetes</taxon>
        <taxon>Helotiales</taxon>
        <taxon>Sclerotiniaceae</taxon>
        <taxon>Botryotinia</taxon>
    </lineage>
</organism>
<feature type="compositionally biased region" description="Polar residues" evidence="5">
    <location>
        <begin position="83"/>
        <end position="105"/>
    </location>
</feature>
<dbReference type="InterPro" id="IPR041913">
    <property type="entry name" value="POLD3_sf"/>
</dbReference>
<evidence type="ECO:0000256" key="1">
    <source>
        <dbReference type="ARBA" id="ARBA00004123"/>
    </source>
</evidence>
<feature type="compositionally biased region" description="Acidic residues" evidence="5">
    <location>
        <begin position="369"/>
        <end position="384"/>
    </location>
</feature>
<feature type="compositionally biased region" description="Polar residues" evidence="5">
    <location>
        <begin position="248"/>
        <end position="264"/>
    </location>
</feature>
<dbReference type="AlphaFoldDB" id="A0A4Z1J5T3"/>
<evidence type="ECO:0000256" key="2">
    <source>
        <dbReference type="ARBA" id="ARBA00017589"/>
    </source>
</evidence>
<proteinExistence type="predicted"/>
<dbReference type="Gene3D" id="3.90.1030.20">
    <property type="entry name" value="DNA polymerase delta, p66 (Cdc27) subunit, wHTH domain"/>
    <property type="match status" value="1"/>
</dbReference>
<feature type="compositionally biased region" description="Acidic residues" evidence="5">
    <location>
        <begin position="347"/>
        <end position="356"/>
    </location>
</feature>
<gene>
    <name evidence="6" type="ORF">BOTNAR_0017g00310</name>
</gene>
<reference evidence="6 7" key="1">
    <citation type="submission" date="2017-12" db="EMBL/GenBank/DDBJ databases">
        <title>Comparative genomics of Botrytis spp.</title>
        <authorList>
            <person name="Valero-Jimenez C.A."/>
            <person name="Tapia P."/>
            <person name="Veloso J."/>
            <person name="Silva-Moreno E."/>
            <person name="Staats M."/>
            <person name="Valdes J.H."/>
            <person name="Van Kan J.A.L."/>
        </authorList>
    </citation>
    <scope>NUCLEOTIDE SEQUENCE [LARGE SCALE GENOMIC DNA]</scope>
    <source>
        <strain evidence="6 7">MUCL2120</strain>
    </source>
</reference>
<dbReference type="GO" id="GO:0006271">
    <property type="term" value="P:DNA strand elongation involved in DNA replication"/>
    <property type="evidence" value="ECO:0007669"/>
    <property type="project" value="TreeGrafter"/>
</dbReference>
<feature type="compositionally biased region" description="Low complexity" evidence="5">
    <location>
        <begin position="435"/>
        <end position="444"/>
    </location>
</feature>
<feature type="compositionally biased region" description="Basic and acidic residues" evidence="5">
    <location>
        <begin position="325"/>
        <end position="346"/>
    </location>
</feature>
<evidence type="ECO:0000313" key="6">
    <source>
        <dbReference type="EMBL" id="TGO68968.1"/>
    </source>
</evidence>
<dbReference type="GO" id="GO:0003887">
    <property type="term" value="F:DNA-directed DNA polymerase activity"/>
    <property type="evidence" value="ECO:0007669"/>
    <property type="project" value="TreeGrafter"/>
</dbReference>